<dbReference type="AlphaFoldDB" id="A0A8S2WC93"/>
<dbReference type="OrthoDB" id="10043687at2759"/>
<comment type="caution">
    <text evidence="2">The sequence shown here is derived from an EMBL/GenBank/DDBJ whole genome shotgun (WGS) entry which is preliminary data.</text>
</comment>
<feature type="non-terminal residue" evidence="2">
    <location>
        <position position="1"/>
    </location>
</feature>
<accession>A0A8S2WC93</accession>
<feature type="domain" description="DDE-1" evidence="1">
    <location>
        <begin position="138"/>
        <end position="237"/>
    </location>
</feature>
<sequence length="505" mass="56873">WHKGPGRATHFTDLEGTYLVGAVTVLQEWGEPVTTRDFLNIAKYYAIELGKNKTFLNGQPTLEWYYSFMSRHPELKTAKPLPLELPRAKITTAIVDRWFNMMNKIMTSNNLVDKPSQIFNCDEVGFADKTDTKKVVVPNPIKFPYKKQGGICENVIIRCCFNLFIPQTAATPKPILLILDGHKSHQSVRTVELAIENDILLLCIPPHSTHVLQPLDVTFFKPIKQKYREILSEYYRTSRYKNVTKDIFPTLLKKLFNSSAVRKVNIIKGFMNTGIYPLDRTSINSAKILKCNNKIEKDIAKHPNTSIDSSDDDDEEEDNMPIALRLTTDAPLDLSFPMKSSIEITYSKAIPSSPTRAIRRALCSIRPSATEQPPAKKIVLEREAGQLLTDEQVLQQLKEKEERVLKAKRVTTRTLKRPTGKNKQNKILTTIHDLTRINTLSTTSTMTPTTAALIPTTASTSSMVYSTLPTVPISSTYTPSLTIAQSSLNTTNLPTTSFDPWNNVS</sequence>
<dbReference type="EMBL" id="CAJOBC010095643">
    <property type="protein sequence ID" value="CAF4434030.1"/>
    <property type="molecule type" value="Genomic_DNA"/>
</dbReference>
<feature type="non-terminal residue" evidence="2">
    <location>
        <position position="505"/>
    </location>
</feature>
<protein>
    <recommendedName>
        <fullName evidence="1">DDE-1 domain-containing protein</fullName>
    </recommendedName>
</protein>
<organism evidence="2 3">
    <name type="scientific">Didymodactylos carnosus</name>
    <dbReference type="NCBI Taxonomy" id="1234261"/>
    <lineage>
        <taxon>Eukaryota</taxon>
        <taxon>Metazoa</taxon>
        <taxon>Spiralia</taxon>
        <taxon>Gnathifera</taxon>
        <taxon>Rotifera</taxon>
        <taxon>Eurotatoria</taxon>
        <taxon>Bdelloidea</taxon>
        <taxon>Philodinida</taxon>
        <taxon>Philodinidae</taxon>
        <taxon>Didymodactylos</taxon>
    </lineage>
</organism>
<dbReference type="GO" id="GO:0003677">
    <property type="term" value="F:DNA binding"/>
    <property type="evidence" value="ECO:0007669"/>
    <property type="project" value="TreeGrafter"/>
</dbReference>
<dbReference type="Pfam" id="PF03184">
    <property type="entry name" value="DDE_1"/>
    <property type="match status" value="1"/>
</dbReference>
<proteinExistence type="predicted"/>
<evidence type="ECO:0000313" key="2">
    <source>
        <dbReference type="EMBL" id="CAF4434030.1"/>
    </source>
</evidence>
<dbReference type="GO" id="GO:0005634">
    <property type="term" value="C:nucleus"/>
    <property type="evidence" value="ECO:0007669"/>
    <property type="project" value="TreeGrafter"/>
</dbReference>
<dbReference type="InterPro" id="IPR050863">
    <property type="entry name" value="CenT-Element_Derived"/>
</dbReference>
<evidence type="ECO:0000259" key="1">
    <source>
        <dbReference type="Pfam" id="PF03184"/>
    </source>
</evidence>
<evidence type="ECO:0000313" key="3">
    <source>
        <dbReference type="Proteomes" id="UP000681722"/>
    </source>
</evidence>
<dbReference type="Proteomes" id="UP000681722">
    <property type="component" value="Unassembled WGS sequence"/>
</dbReference>
<dbReference type="PANTHER" id="PTHR19303:SF71">
    <property type="entry name" value="ZINC FINGER PHD-TYPE DOMAIN-CONTAINING PROTEIN"/>
    <property type="match status" value="1"/>
</dbReference>
<gene>
    <name evidence="2" type="ORF">SRO942_LOCUS41319</name>
</gene>
<name>A0A8S2WC93_9BILA</name>
<dbReference type="PANTHER" id="PTHR19303">
    <property type="entry name" value="TRANSPOSON"/>
    <property type="match status" value="1"/>
</dbReference>
<reference evidence="2" key="1">
    <citation type="submission" date="2021-02" db="EMBL/GenBank/DDBJ databases">
        <authorList>
            <person name="Nowell W R."/>
        </authorList>
    </citation>
    <scope>NUCLEOTIDE SEQUENCE</scope>
</reference>
<dbReference type="InterPro" id="IPR004875">
    <property type="entry name" value="DDE_SF_endonuclease_dom"/>
</dbReference>